<name>A0AAP0FXV3_9ASPA</name>
<organism evidence="2 3">
    <name type="scientific">Platanthera zijinensis</name>
    <dbReference type="NCBI Taxonomy" id="2320716"/>
    <lineage>
        <taxon>Eukaryota</taxon>
        <taxon>Viridiplantae</taxon>
        <taxon>Streptophyta</taxon>
        <taxon>Embryophyta</taxon>
        <taxon>Tracheophyta</taxon>
        <taxon>Spermatophyta</taxon>
        <taxon>Magnoliopsida</taxon>
        <taxon>Liliopsida</taxon>
        <taxon>Asparagales</taxon>
        <taxon>Orchidaceae</taxon>
        <taxon>Orchidoideae</taxon>
        <taxon>Orchideae</taxon>
        <taxon>Orchidinae</taxon>
        <taxon>Platanthera</taxon>
    </lineage>
</organism>
<sequence length="278" mass="30655">MAVFIRAKHATDPLDERVRARLCGELTDYDSIHDAAPAGDPSFFSLHAFLDTDGDGKFYGGDSDSESSTDSVDTADSADSAIAMLRDLLEWHPSADPLRFRLVLEVESAVVTTPGLSGWALRRAVMEKLRERGYNAGICMARWQGGGALTAGSYEYIDVVLAAAEMEEMRYIVDVGFADEFEVARATEEYRMVAAALPLTVVARPEDVKAVVRIMAESARRSLKIRGMSVPPWRKKRFMMAKWLGSYRRTVNSLPAVTEGGGRLDVRSRMVGFGRFGD</sequence>
<evidence type="ECO:0000313" key="3">
    <source>
        <dbReference type="Proteomes" id="UP001418222"/>
    </source>
</evidence>
<reference evidence="2 3" key="1">
    <citation type="journal article" date="2022" name="Nat. Plants">
        <title>Genomes of leafy and leafless Platanthera orchids illuminate the evolution of mycoheterotrophy.</title>
        <authorList>
            <person name="Li M.H."/>
            <person name="Liu K.W."/>
            <person name="Li Z."/>
            <person name="Lu H.C."/>
            <person name="Ye Q.L."/>
            <person name="Zhang D."/>
            <person name="Wang J.Y."/>
            <person name="Li Y.F."/>
            <person name="Zhong Z.M."/>
            <person name="Liu X."/>
            <person name="Yu X."/>
            <person name="Liu D.K."/>
            <person name="Tu X.D."/>
            <person name="Liu B."/>
            <person name="Hao Y."/>
            <person name="Liao X.Y."/>
            <person name="Jiang Y.T."/>
            <person name="Sun W.H."/>
            <person name="Chen J."/>
            <person name="Chen Y.Q."/>
            <person name="Ai Y."/>
            <person name="Zhai J.W."/>
            <person name="Wu S.S."/>
            <person name="Zhou Z."/>
            <person name="Hsiao Y.Y."/>
            <person name="Wu W.L."/>
            <person name="Chen Y.Y."/>
            <person name="Lin Y.F."/>
            <person name="Hsu J.L."/>
            <person name="Li C.Y."/>
            <person name="Wang Z.W."/>
            <person name="Zhao X."/>
            <person name="Zhong W.Y."/>
            <person name="Ma X.K."/>
            <person name="Ma L."/>
            <person name="Huang J."/>
            <person name="Chen G.Z."/>
            <person name="Huang M.Z."/>
            <person name="Huang L."/>
            <person name="Peng D.H."/>
            <person name="Luo Y.B."/>
            <person name="Zou S.Q."/>
            <person name="Chen S.P."/>
            <person name="Lan S."/>
            <person name="Tsai W.C."/>
            <person name="Van de Peer Y."/>
            <person name="Liu Z.J."/>
        </authorList>
    </citation>
    <scope>NUCLEOTIDE SEQUENCE [LARGE SCALE GENOMIC DNA]</scope>
    <source>
        <strain evidence="2">Lor287</strain>
    </source>
</reference>
<keyword evidence="3" id="KW-1185">Reference proteome</keyword>
<dbReference type="NCBIfam" id="TIGR01615">
    <property type="entry name" value="A_thal_3542"/>
    <property type="match status" value="1"/>
</dbReference>
<dbReference type="Pfam" id="PF04720">
    <property type="entry name" value="PDDEXK_6"/>
    <property type="match status" value="1"/>
</dbReference>
<dbReference type="Proteomes" id="UP001418222">
    <property type="component" value="Unassembled WGS sequence"/>
</dbReference>
<accession>A0AAP0FXV3</accession>
<feature type="domain" description="Tyrosinase copper-binding" evidence="1">
    <location>
        <begin position="40"/>
        <end position="51"/>
    </location>
</feature>
<gene>
    <name evidence="2" type="ORF">KSP39_PZI019137</name>
</gene>
<dbReference type="InterPro" id="IPR006502">
    <property type="entry name" value="PDDEXK-like"/>
</dbReference>
<dbReference type="GO" id="GO:0016491">
    <property type="term" value="F:oxidoreductase activity"/>
    <property type="evidence" value="ECO:0007669"/>
    <property type="project" value="InterPro"/>
</dbReference>
<protein>
    <recommendedName>
        <fullName evidence="1">Tyrosinase copper-binding domain-containing protein</fullName>
    </recommendedName>
</protein>
<proteinExistence type="predicted"/>
<dbReference type="PANTHER" id="PTHR31579:SF90">
    <property type="entry name" value="OS11G0437600 PROTEIN"/>
    <property type="match status" value="1"/>
</dbReference>
<comment type="caution">
    <text evidence="2">The sequence shown here is derived from an EMBL/GenBank/DDBJ whole genome shotgun (WGS) entry which is preliminary data.</text>
</comment>
<evidence type="ECO:0000313" key="2">
    <source>
        <dbReference type="EMBL" id="KAK8923693.1"/>
    </source>
</evidence>
<dbReference type="PROSITE" id="PS00498">
    <property type="entry name" value="TYROSINASE_2"/>
    <property type="match status" value="1"/>
</dbReference>
<evidence type="ECO:0000259" key="1">
    <source>
        <dbReference type="PROSITE" id="PS00498"/>
    </source>
</evidence>
<dbReference type="EMBL" id="JBBWWQ010000017">
    <property type="protein sequence ID" value="KAK8923693.1"/>
    <property type="molecule type" value="Genomic_DNA"/>
</dbReference>
<dbReference type="AlphaFoldDB" id="A0AAP0FXV3"/>
<dbReference type="PANTHER" id="PTHR31579">
    <property type="entry name" value="OS03G0796600 PROTEIN"/>
    <property type="match status" value="1"/>
</dbReference>
<dbReference type="InterPro" id="IPR002227">
    <property type="entry name" value="Tyrosinase_Cu-bd"/>
</dbReference>